<evidence type="ECO:0000313" key="1">
    <source>
        <dbReference type="EMBL" id="ETK06558.1"/>
    </source>
</evidence>
<evidence type="ECO:0000313" key="2">
    <source>
        <dbReference type="Proteomes" id="UP000034982"/>
    </source>
</evidence>
<comment type="caution">
    <text evidence="1">The sequence shown here is derived from an EMBL/GenBank/DDBJ whole genome shotgun (WGS) entry which is preliminary data.</text>
</comment>
<gene>
    <name evidence="1" type="ORF">T230_11780</name>
</gene>
<protein>
    <submittedName>
        <fullName evidence="1">Uncharacterized protein</fullName>
    </submittedName>
</protein>
<name>W2CHP8_9BACT</name>
<dbReference type="Proteomes" id="UP000034982">
    <property type="component" value="Unassembled WGS sequence"/>
</dbReference>
<reference evidence="1 2" key="1">
    <citation type="submission" date="2013-11" db="EMBL/GenBank/DDBJ databases">
        <title>Single cell genomics of uncultured Tannerella BU063 (oral taxon 286).</title>
        <authorList>
            <person name="Beall C.J."/>
            <person name="Campbell A.G."/>
            <person name="Griffen A.L."/>
            <person name="Podar M."/>
            <person name="Leys E.J."/>
        </authorList>
    </citation>
    <scope>NUCLEOTIDE SEQUENCE [LARGE SCALE GENOMIC DNA]</scope>
    <source>
        <strain evidence="1">Cell 1/3</strain>
    </source>
</reference>
<sequence>MQNIAGVIFRCLLIIPSKVKHTHQYVFFRKNGKGTLIGWLRLLIRTKGLNMKIHVFIARMIRQFFPR</sequence>
<dbReference type="EMBL" id="AYYE01001159">
    <property type="protein sequence ID" value="ETK06558.1"/>
    <property type="molecule type" value="Genomic_DNA"/>
</dbReference>
<dbReference type="AlphaFoldDB" id="W2CHP8"/>
<organism evidence="1 2">
    <name type="scientific">Tannerella sp. oral taxon BU063 isolate Cell 1/3</name>
    <dbReference type="NCBI Taxonomy" id="1411022"/>
    <lineage>
        <taxon>Bacteria</taxon>
        <taxon>Pseudomonadati</taxon>
        <taxon>Bacteroidota</taxon>
        <taxon>Bacteroidia</taxon>
        <taxon>Bacteroidales</taxon>
        <taxon>Tannerellaceae</taxon>
        <taxon>Tannerella</taxon>
    </lineage>
</organism>
<accession>W2CHP8</accession>
<proteinExistence type="predicted"/>